<dbReference type="Proteomes" id="UP000886861">
    <property type="component" value="Unassembled WGS sequence"/>
</dbReference>
<dbReference type="PROSITE" id="PS50935">
    <property type="entry name" value="SSB"/>
    <property type="match status" value="1"/>
</dbReference>
<dbReference type="HAMAP" id="MF_00984">
    <property type="entry name" value="SSB"/>
    <property type="match status" value="1"/>
</dbReference>
<dbReference type="NCBIfam" id="TIGR00621">
    <property type="entry name" value="ssb"/>
    <property type="match status" value="1"/>
</dbReference>
<evidence type="ECO:0000313" key="5">
    <source>
        <dbReference type="EMBL" id="HIV01486.1"/>
    </source>
</evidence>
<evidence type="ECO:0000256" key="2">
    <source>
        <dbReference type="HAMAP-Rule" id="MF_00984"/>
    </source>
</evidence>
<reference evidence="5" key="2">
    <citation type="journal article" date="2021" name="PeerJ">
        <title>Extensive microbial diversity within the chicken gut microbiome revealed by metagenomics and culture.</title>
        <authorList>
            <person name="Gilroy R."/>
            <person name="Ravi A."/>
            <person name="Getino M."/>
            <person name="Pursley I."/>
            <person name="Horton D.L."/>
            <person name="Alikhan N.F."/>
            <person name="Baker D."/>
            <person name="Gharbi K."/>
            <person name="Hall N."/>
            <person name="Watson M."/>
            <person name="Adriaenssens E.M."/>
            <person name="Foster-Nyarko E."/>
            <person name="Jarju S."/>
            <person name="Secka A."/>
            <person name="Antonio M."/>
            <person name="Oren A."/>
            <person name="Chaudhuri R.R."/>
            <person name="La Ragione R."/>
            <person name="Hildebrand F."/>
            <person name="Pallen M.J."/>
        </authorList>
    </citation>
    <scope>NUCLEOTIDE SEQUENCE</scope>
    <source>
        <strain evidence="5">CHK186-9395</strain>
    </source>
</reference>
<comment type="caution">
    <text evidence="2">Lacks conserved residue(s) required for the propagation of feature annotation.</text>
</comment>
<dbReference type="PANTHER" id="PTHR10302:SF27">
    <property type="entry name" value="SINGLE-STRANDED DNA-BINDING PROTEIN"/>
    <property type="match status" value="1"/>
</dbReference>
<dbReference type="EMBL" id="DVOJ01000010">
    <property type="protein sequence ID" value="HIV01486.1"/>
    <property type="molecule type" value="Genomic_DNA"/>
</dbReference>
<dbReference type="GO" id="GO:0006260">
    <property type="term" value="P:DNA replication"/>
    <property type="evidence" value="ECO:0007669"/>
    <property type="project" value="InterPro"/>
</dbReference>
<evidence type="ECO:0000256" key="1">
    <source>
        <dbReference type="ARBA" id="ARBA00023125"/>
    </source>
</evidence>
<evidence type="ECO:0000313" key="6">
    <source>
        <dbReference type="Proteomes" id="UP000886861"/>
    </source>
</evidence>
<dbReference type="SUPFAM" id="SSF50249">
    <property type="entry name" value="Nucleic acid-binding proteins"/>
    <property type="match status" value="1"/>
</dbReference>
<name>A0A9D1NFA2_9FIRM</name>
<feature type="region of interest" description="Disordered" evidence="4">
    <location>
        <begin position="107"/>
        <end position="137"/>
    </location>
</feature>
<proteinExistence type="inferred from homology"/>
<evidence type="ECO:0000256" key="4">
    <source>
        <dbReference type="SAM" id="MobiDB-lite"/>
    </source>
</evidence>
<dbReference type="CDD" id="cd04496">
    <property type="entry name" value="SSB_OBF"/>
    <property type="match status" value="1"/>
</dbReference>
<protein>
    <recommendedName>
        <fullName evidence="2 3">Single-stranded DNA-binding protein</fullName>
        <shortName evidence="2">SSB</shortName>
    </recommendedName>
</protein>
<organism evidence="5 6">
    <name type="scientific">Candidatus Caccopulliclostridium gallistercoris</name>
    <dbReference type="NCBI Taxonomy" id="2840719"/>
    <lineage>
        <taxon>Bacteria</taxon>
        <taxon>Bacillati</taxon>
        <taxon>Bacillota</taxon>
        <taxon>Clostridia</taxon>
        <taxon>Candidatus Caccopulliclostridium</taxon>
    </lineage>
</organism>
<dbReference type="InterPro" id="IPR012340">
    <property type="entry name" value="NA-bd_OB-fold"/>
</dbReference>
<reference evidence="5" key="1">
    <citation type="submission" date="2020-10" db="EMBL/GenBank/DDBJ databases">
        <authorList>
            <person name="Gilroy R."/>
        </authorList>
    </citation>
    <scope>NUCLEOTIDE SEQUENCE</scope>
    <source>
        <strain evidence="5">CHK186-9395</strain>
    </source>
</reference>
<keyword evidence="1 2" id="KW-0238">DNA-binding</keyword>
<gene>
    <name evidence="5" type="ORF">IAA62_02915</name>
</gene>
<comment type="caution">
    <text evidence="5">The sequence shown here is derived from an EMBL/GenBank/DDBJ whole genome shotgun (WGS) entry which is preliminary data.</text>
</comment>
<dbReference type="PIRSF" id="PIRSF002070">
    <property type="entry name" value="SSB"/>
    <property type="match status" value="1"/>
</dbReference>
<sequence length="137" mass="15179">MNRVILVGNLTKDPELATTNSGVSVCRFTLAVSRRYQNADGERETDFINIVVWRGQAENCHKYLKKGSKCGVVGSLQTRSYDAQDGSKRYITEVIADEVEFLSSRNSDSAEYQSAPAQPKKADVAELEPVDDDSLPF</sequence>
<evidence type="ECO:0000256" key="3">
    <source>
        <dbReference type="PIRNR" id="PIRNR002070"/>
    </source>
</evidence>
<dbReference type="InterPro" id="IPR000424">
    <property type="entry name" value="Primosome_PriB/ssb"/>
</dbReference>
<accession>A0A9D1NFA2</accession>
<dbReference type="AlphaFoldDB" id="A0A9D1NFA2"/>
<feature type="compositionally biased region" description="Polar residues" evidence="4">
    <location>
        <begin position="107"/>
        <end position="116"/>
    </location>
</feature>
<dbReference type="GO" id="GO:0009295">
    <property type="term" value="C:nucleoid"/>
    <property type="evidence" value="ECO:0007669"/>
    <property type="project" value="TreeGrafter"/>
</dbReference>
<dbReference type="Gene3D" id="2.40.50.140">
    <property type="entry name" value="Nucleic acid-binding proteins"/>
    <property type="match status" value="1"/>
</dbReference>
<feature type="compositionally biased region" description="Acidic residues" evidence="4">
    <location>
        <begin position="125"/>
        <end position="137"/>
    </location>
</feature>
<comment type="subunit">
    <text evidence="2">Homotetramer.</text>
</comment>
<dbReference type="GO" id="GO:0003697">
    <property type="term" value="F:single-stranded DNA binding"/>
    <property type="evidence" value="ECO:0007669"/>
    <property type="project" value="UniProtKB-UniRule"/>
</dbReference>
<dbReference type="Pfam" id="PF00436">
    <property type="entry name" value="SSB"/>
    <property type="match status" value="1"/>
</dbReference>
<dbReference type="PANTHER" id="PTHR10302">
    <property type="entry name" value="SINGLE-STRANDED DNA-BINDING PROTEIN"/>
    <property type="match status" value="1"/>
</dbReference>
<dbReference type="InterPro" id="IPR011344">
    <property type="entry name" value="ssDNA-bd"/>
</dbReference>